<name>A0A1R3IFW0_9ROSI</name>
<evidence type="ECO:0000313" key="1">
    <source>
        <dbReference type="EMBL" id="OMO81457.1"/>
    </source>
</evidence>
<protein>
    <submittedName>
        <fullName evidence="1">Resistance protein</fullName>
    </submittedName>
</protein>
<dbReference type="EMBL" id="AWUE01018278">
    <property type="protein sequence ID" value="OMO81457.1"/>
    <property type="molecule type" value="Genomic_DNA"/>
</dbReference>
<dbReference type="AlphaFoldDB" id="A0A1R3IFW0"/>
<proteinExistence type="predicted"/>
<organism evidence="1 2">
    <name type="scientific">Corchorus olitorius</name>
    <dbReference type="NCBI Taxonomy" id="93759"/>
    <lineage>
        <taxon>Eukaryota</taxon>
        <taxon>Viridiplantae</taxon>
        <taxon>Streptophyta</taxon>
        <taxon>Embryophyta</taxon>
        <taxon>Tracheophyta</taxon>
        <taxon>Spermatophyta</taxon>
        <taxon>Magnoliopsida</taxon>
        <taxon>eudicotyledons</taxon>
        <taxon>Gunneridae</taxon>
        <taxon>Pentapetalae</taxon>
        <taxon>rosids</taxon>
        <taxon>malvids</taxon>
        <taxon>Malvales</taxon>
        <taxon>Malvaceae</taxon>
        <taxon>Grewioideae</taxon>
        <taxon>Apeibeae</taxon>
        <taxon>Corchorus</taxon>
    </lineage>
</organism>
<sequence>MPPSLETLDLPLCRHRESFPPRWSTNPPWKSFELHSMALILLPFSEEEEGSIYRPFGLNFSDKDGASPLLSCSDESSPFHGIYSGFLCYHWFSISRRFWGGTMSWPGSPSPG</sequence>
<keyword evidence="2" id="KW-1185">Reference proteome</keyword>
<dbReference type="Proteomes" id="UP000187203">
    <property type="component" value="Unassembled WGS sequence"/>
</dbReference>
<gene>
    <name evidence="1" type="ORF">COLO4_23580</name>
</gene>
<evidence type="ECO:0000313" key="2">
    <source>
        <dbReference type="Proteomes" id="UP000187203"/>
    </source>
</evidence>
<accession>A0A1R3IFW0</accession>
<comment type="caution">
    <text evidence="1">The sequence shown here is derived from an EMBL/GenBank/DDBJ whole genome shotgun (WGS) entry which is preliminary data.</text>
</comment>
<reference evidence="2" key="1">
    <citation type="submission" date="2013-09" db="EMBL/GenBank/DDBJ databases">
        <title>Corchorus olitorius genome sequencing.</title>
        <authorList>
            <person name="Alam M."/>
            <person name="Haque M.S."/>
            <person name="Islam M.S."/>
            <person name="Emdad E.M."/>
            <person name="Islam M.M."/>
            <person name="Ahmed B."/>
            <person name="Halim A."/>
            <person name="Hossen Q.M.M."/>
            <person name="Hossain M.Z."/>
            <person name="Ahmed R."/>
            <person name="Khan M.M."/>
            <person name="Islam R."/>
            <person name="Rashid M.M."/>
            <person name="Khan S.A."/>
            <person name="Rahman M.S."/>
            <person name="Alam M."/>
            <person name="Yahiya A.S."/>
            <person name="Khan M.S."/>
            <person name="Azam M.S."/>
            <person name="Haque T."/>
            <person name="Lashkar M.Z.H."/>
            <person name="Akhand A.I."/>
            <person name="Morshed G."/>
            <person name="Roy S."/>
            <person name="Uddin K.S."/>
            <person name="Rabeya T."/>
            <person name="Hossain A.S."/>
            <person name="Chowdhury A."/>
            <person name="Snigdha A.R."/>
            <person name="Mortoza M.S."/>
            <person name="Matin S.A."/>
            <person name="Hoque S.M.E."/>
            <person name="Islam M.K."/>
            <person name="Roy D.K."/>
            <person name="Haider R."/>
            <person name="Moosa M.M."/>
            <person name="Elias S.M."/>
            <person name="Hasan A.M."/>
            <person name="Jahan S."/>
            <person name="Shafiuddin M."/>
            <person name="Mahmood N."/>
            <person name="Shommy N.S."/>
        </authorList>
    </citation>
    <scope>NUCLEOTIDE SEQUENCE [LARGE SCALE GENOMIC DNA]</scope>
    <source>
        <strain evidence="2">cv. O-4</strain>
    </source>
</reference>